<dbReference type="GO" id="GO:0016787">
    <property type="term" value="F:hydrolase activity"/>
    <property type="evidence" value="ECO:0007669"/>
    <property type="project" value="UniProtKB-KW"/>
</dbReference>
<gene>
    <name evidence="6" type="ORF">EET67_05540</name>
</gene>
<accession>A0A432VAE1</accession>
<dbReference type="AlphaFoldDB" id="A0A432VAE1"/>
<dbReference type="Gene3D" id="3.40.720.10">
    <property type="entry name" value="Alkaline Phosphatase, subunit A"/>
    <property type="match status" value="1"/>
</dbReference>
<evidence type="ECO:0000256" key="3">
    <source>
        <dbReference type="ARBA" id="ARBA00022801"/>
    </source>
</evidence>
<keyword evidence="7" id="KW-1185">Reference proteome</keyword>
<dbReference type="InterPro" id="IPR017850">
    <property type="entry name" value="Alkaline_phosphatase_core_sf"/>
</dbReference>
<dbReference type="Gene3D" id="3.30.1120.10">
    <property type="match status" value="1"/>
</dbReference>
<name>A0A432VAE1_9HYPH</name>
<proteinExistence type="inferred from homology"/>
<dbReference type="InterPro" id="IPR050738">
    <property type="entry name" value="Sulfatase"/>
</dbReference>
<dbReference type="GO" id="GO:0046872">
    <property type="term" value="F:metal ion binding"/>
    <property type="evidence" value="ECO:0007669"/>
    <property type="project" value="UniProtKB-KW"/>
</dbReference>
<evidence type="ECO:0000256" key="1">
    <source>
        <dbReference type="ARBA" id="ARBA00008779"/>
    </source>
</evidence>
<keyword evidence="3" id="KW-0378">Hydrolase</keyword>
<dbReference type="Pfam" id="PF00884">
    <property type="entry name" value="Sulfatase"/>
    <property type="match status" value="1"/>
</dbReference>
<dbReference type="SUPFAM" id="SSF53649">
    <property type="entry name" value="Alkaline phosphatase-like"/>
    <property type="match status" value="1"/>
</dbReference>
<protein>
    <submittedName>
        <fullName evidence="6">Arylsulfatase</fullName>
    </submittedName>
</protein>
<comment type="similarity">
    <text evidence="1">Belongs to the sulfatase family.</text>
</comment>
<dbReference type="PROSITE" id="PS00523">
    <property type="entry name" value="SULFATASE_1"/>
    <property type="match status" value="1"/>
</dbReference>
<evidence type="ECO:0000313" key="6">
    <source>
        <dbReference type="EMBL" id="RUM99162.1"/>
    </source>
</evidence>
<comment type="caution">
    <text evidence="6">The sequence shown here is derived from an EMBL/GenBank/DDBJ whole genome shotgun (WGS) entry which is preliminary data.</text>
</comment>
<dbReference type="PANTHER" id="PTHR42693:SF43">
    <property type="entry name" value="BLL2667 PROTEIN"/>
    <property type="match status" value="1"/>
</dbReference>
<dbReference type="InterPro" id="IPR000917">
    <property type="entry name" value="Sulfatase_N"/>
</dbReference>
<dbReference type="OrthoDB" id="9803751at2"/>
<evidence type="ECO:0000313" key="7">
    <source>
        <dbReference type="Proteomes" id="UP000281647"/>
    </source>
</evidence>
<dbReference type="PANTHER" id="PTHR42693">
    <property type="entry name" value="ARYLSULFATASE FAMILY MEMBER"/>
    <property type="match status" value="1"/>
</dbReference>
<evidence type="ECO:0000256" key="2">
    <source>
        <dbReference type="ARBA" id="ARBA00022723"/>
    </source>
</evidence>
<keyword evidence="4" id="KW-0106">Calcium</keyword>
<dbReference type="Proteomes" id="UP000281647">
    <property type="component" value="Unassembled WGS sequence"/>
</dbReference>
<dbReference type="InterPro" id="IPR024607">
    <property type="entry name" value="Sulfatase_CS"/>
</dbReference>
<dbReference type="EMBL" id="RKST01000003">
    <property type="protein sequence ID" value="RUM99162.1"/>
    <property type="molecule type" value="Genomic_DNA"/>
</dbReference>
<evidence type="ECO:0000259" key="5">
    <source>
        <dbReference type="Pfam" id="PF00884"/>
    </source>
</evidence>
<evidence type="ECO:0000256" key="4">
    <source>
        <dbReference type="ARBA" id="ARBA00022837"/>
    </source>
</evidence>
<sequence>MSLKEYKTGQSFPGVIGRTFDVSQPAWPAPNRAKDGAPNVLFIVLDDTGFGHLGCYGSPINTPNIDGLAKDGLRYNNMHTTALCSPSRSCFITGRNHHSNGMSCITEGSVGYPGGNGYIPFENGFLSEILLQHGYNTYCLGKWHLTPSEQTSAAGPYDRWPLGRGFERYYGFLGGDTHQYYPELVRDNSQTEAEKTPEEGYHLTSDLVDRAKAMIADAKQVAPNKPFFLYFAPGACHAPHHVPKEWADKYSGKFDKGWDAYRKQVFEKQKELGIIAKATKLSRHDPDVQDWDRLTADERKLFARMMEVFAGFLEHTDHYIGELIAFLKELGEYENTLIMLISDNGASAEGGPTGSVNENKFFNNVPDNLQQNLAAIDDIGGPKYFNHYPWGWTHAGNTPFRRWKRETYRGGVSDPFIVCWPKGIKAKGEVRTQYCHAIDMVPTVLDCLGIEAPVQIRGVTQSPIQGFSLRSSFDNAKAESLHKTQYFEMFGHRSLYHEGWRAVCPWPGTSFSESGLGFGAPMDGKKLTELDAKGWELYNLNDDFAETDNLADKERDRLIAMVGLWYAEAGKYNVLPIDSRGTLRLADPRPQIAVDRKKYIFYPGTQVIPSNAAPRLTNVPHTVSVHASIPKGGAEGVLFCMGGNDGGFVFYINGGKLTYGYNYVADQRFKIEAKNGGIPEGDHVFTFEFAPTGKPDIPKGKGVPANVKLFVDGKVVGEGNLPVTIPISLGLGGGLVMGADTGSPVMLAEDYKPPFAFTGSIKRSLVDISGEPIEDLEAKVRMYLARQ</sequence>
<organism evidence="6 7">
    <name type="scientific">Borborobacter arsenicus</name>
    <dbReference type="NCBI Taxonomy" id="1851146"/>
    <lineage>
        <taxon>Bacteria</taxon>
        <taxon>Pseudomonadati</taxon>
        <taxon>Pseudomonadota</taxon>
        <taxon>Alphaproteobacteria</taxon>
        <taxon>Hyphomicrobiales</taxon>
        <taxon>Phyllobacteriaceae</taxon>
        <taxon>Borborobacter</taxon>
    </lineage>
</organism>
<reference evidence="6 7" key="1">
    <citation type="submission" date="2018-11" db="EMBL/GenBank/DDBJ databases">
        <title>Pseudaminobacter arsenicus sp. nov., an arsenic-resistant bacterium isolated from arsenic-rich aquifers.</title>
        <authorList>
            <person name="Mu Y."/>
        </authorList>
    </citation>
    <scope>NUCLEOTIDE SEQUENCE [LARGE SCALE GENOMIC DNA]</scope>
    <source>
        <strain evidence="6 7">CB3</strain>
    </source>
</reference>
<dbReference type="CDD" id="cd16025">
    <property type="entry name" value="PAS_like"/>
    <property type="match status" value="1"/>
</dbReference>
<feature type="domain" description="Sulfatase N-terminal" evidence="5">
    <location>
        <begin position="38"/>
        <end position="450"/>
    </location>
</feature>
<keyword evidence="2" id="KW-0479">Metal-binding</keyword>
<dbReference type="RefSeq" id="WP_128624599.1">
    <property type="nucleotide sequence ID" value="NZ_ML133508.1"/>
</dbReference>